<dbReference type="InterPro" id="IPR011051">
    <property type="entry name" value="RmlC_Cupin_sf"/>
</dbReference>
<dbReference type="EMBL" id="WOEZ01000043">
    <property type="protein sequence ID" value="NPT54641.1"/>
    <property type="molecule type" value="Genomic_DNA"/>
</dbReference>
<reference evidence="1 2" key="1">
    <citation type="submission" date="2019-11" db="EMBL/GenBank/DDBJ databases">
        <title>Metabolism of dissolved organic matter in forest soils.</title>
        <authorList>
            <person name="Cyle K.T."/>
            <person name="Wilhelm R.C."/>
            <person name="Martinez C.E."/>
        </authorList>
    </citation>
    <scope>NUCLEOTIDE SEQUENCE [LARGE SCALE GENOMIC DNA]</scope>
    <source>
        <strain evidence="1 2">5N</strain>
    </source>
</reference>
<gene>
    <name evidence="1" type="ORF">GNZ13_08475</name>
</gene>
<proteinExistence type="predicted"/>
<evidence type="ECO:0000313" key="1">
    <source>
        <dbReference type="EMBL" id="NPT54641.1"/>
    </source>
</evidence>
<name>A0A972NJH3_9BURK</name>
<accession>A0A972NJH3</accession>
<organism evidence="1 2">
    <name type="scientific">Paraburkholderia elongata</name>
    <dbReference type="NCBI Taxonomy" id="2675747"/>
    <lineage>
        <taxon>Bacteria</taxon>
        <taxon>Pseudomonadati</taxon>
        <taxon>Pseudomonadota</taxon>
        <taxon>Betaproteobacteria</taxon>
        <taxon>Burkholderiales</taxon>
        <taxon>Burkholderiaceae</taxon>
        <taxon>Paraburkholderia</taxon>
    </lineage>
</organism>
<dbReference type="SUPFAM" id="SSF51182">
    <property type="entry name" value="RmlC-like cupins"/>
    <property type="match status" value="1"/>
</dbReference>
<comment type="caution">
    <text evidence="1">The sequence shown here is derived from an EMBL/GenBank/DDBJ whole genome shotgun (WGS) entry which is preliminary data.</text>
</comment>
<evidence type="ECO:0000313" key="2">
    <source>
        <dbReference type="Proteomes" id="UP000655523"/>
    </source>
</evidence>
<dbReference type="Pfam" id="PF05962">
    <property type="entry name" value="HutD"/>
    <property type="match status" value="1"/>
</dbReference>
<dbReference type="AlphaFoldDB" id="A0A972NJH3"/>
<sequence length="80" mass="8622">MTPELSHATLSGAAKFSQFPGFDRTLVLLDDGAVDLHSQDGQLVARAGQPVQFSGDLHVWVTPEGASIHHQMGLAIETRR</sequence>
<dbReference type="RefSeq" id="WP_172162267.1">
    <property type="nucleotide sequence ID" value="NZ_WOEZ01000043.1"/>
</dbReference>
<dbReference type="InterPro" id="IPR010282">
    <property type="entry name" value="Uncharacterised_HutD/Ves"/>
</dbReference>
<dbReference type="Proteomes" id="UP000655523">
    <property type="component" value="Unassembled WGS sequence"/>
</dbReference>
<dbReference type="Gene3D" id="2.60.120.10">
    <property type="entry name" value="Jelly Rolls"/>
    <property type="match status" value="1"/>
</dbReference>
<dbReference type="InterPro" id="IPR014710">
    <property type="entry name" value="RmlC-like_jellyroll"/>
</dbReference>
<keyword evidence="2" id="KW-1185">Reference proteome</keyword>
<protein>
    <submittedName>
        <fullName evidence="1">Uncharacterized protein</fullName>
    </submittedName>
</protein>